<comment type="caution">
    <text evidence="3">The sequence shown here is derived from an EMBL/GenBank/DDBJ whole genome shotgun (WGS) entry which is preliminary data.</text>
</comment>
<dbReference type="Proteomes" id="UP000634660">
    <property type="component" value="Unassembled WGS sequence"/>
</dbReference>
<dbReference type="InterPro" id="IPR023809">
    <property type="entry name" value="Thiopep_bacteriocin_synth_dom"/>
</dbReference>
<evidence type="ECO:0000313" key="4">
    <source>
        <dbReference type="Proteomes" id="UP000634660"/>
    </source>
</evidence>
<gene>
    <name evidence="3" type="ORF">GCM10010371_67290</name>
</gene>
<reference evidence="3" key="1">
    <citation type="journal article" date="2014" name="Int. J. Syst. Evol. Microbiol.">
        <title>Complete genome sequence of Corynebacterium casei LMG S-19264T (=DSM 44701T), isolated from a smear-ripened cheese.</title>
        <authorList>
            <consortium name="US DOE Joint Genome Institute (JGI-PGF)"/>
            <person name="Walter F."/>
            <person name="Albersmeier A."/>
            <person name="Kalinowski J."/>
            <person name="Ruckert C."/>
        </authorList>
    </citation>
    <scope>NUCLEOTIDE SEQUENCE</scope>
    <source>
        <strain evidence="3">JCM 4834</strain>
    </source>
</reference>
<dbReference type="Pfam" id="PF04738">
    <property type="entry name" value="Lant_dehydr_N"/>
    <property type="match status" value="1"/>
</dbReference>
<feature type="domain" description="Lantibiotic dehydratase N-terminal" evidence="1">
    <location>
        <begin position="54"/>
        <end position="694"/>
    </location>
</feature>
<evidence type="ECO:0000259" key="2">
    <source>
        <dbReference type="Pfam" id="PF14028"/>
    </source>
</evidence>
<dbReference type="NCBIfam" id="TIGR03891">
    <property type="entry name" value="thiopep_ocin"/>
    <property type="match status" value="1"/>
</dbReference>
<evidence type="ECO:0000313" key="3">
    <source>
        <dbReference type="EMBL" id="GGZ98110.1"/>
    </source>
</evidence>
<dbReference type="AlphaFoldDB" id="A0A918RK63"/>
<reference evidence="3" key="2">
    <citation type="submission" date="2020-09" db="EMBL/GenBank/DDBJ databases">
        <authorList>
            <person name="Sun Q."/>
            <person name="Ohkuma M."/>
        </authorList>
    </citation>
    <scope>NUCLEOTIDE SEQUENCE</scope>
    <source>
        <strain evidence="3">JCM 4834</strain>
    </source>
</reference>
<feature type="domain" description="Thiopeptide-type bacteriocin biosynthesis" evidence="2">
    <location>
        <begin position="764"/>
        <end position="1011"/>
    </location>
</feature>
<sequence>MPASARAFRSGGVALVRAAAHPVPPLSSWPALADRGARGRVDQVNWLRTVWEAEDFTEGLRYASPSLAQQVALLLAAEEPAERDVRRAVISVVRYLLRARARATPFGHFSGVAPARIGEAAHARWGTEHHAVVRAGAQWLDDVVLRLEGCPELLARLPVVANNLGFIRGEQLVIPHQPDRRAAGTAGVDACLPYKAPVRAALAAAQAPVVAGNLVAQLCTGFPGAEEGTVVGLVVKLVRHGALLSSLRAPSTQTDALGYLVAELEAVRAEELAPVAGLVRALRRVQADIARCNSTAPRRARAAREAAAVRMTAVTAVRRHPLAVDLRLDASLTLPRAVAVEVERAALALARLSAAPYGTAVWKRYHMAFYERFGLGSMVPVADVVADSGIGYPSPDDERPRLSERDEELLRLAQRAAVEGRGEVVVDDALLDSLDSGPAAPRLPPHLEVGVRIHAVDTNALESGQFQLEVVSVSRGAGVGTGRFLGILDTADAATLTAELADLPTGDRDTIAVQLSYPPLAPENAHLTRTPRVLPTVVSLGEHHRPGDRDLGIGDLAVGCDGTRMFLAAPALGVRVEPVGMHALNLHGHHAPPMARFLSEISRSQYAQVTAFDWGAARTLPFLPRLRYGRTVLSAACWRLESDELPGPTALWAVWDSAFNAWRGRRRLPRNVYLAEGDRRLALDVDVEAHRVLLRLHLDRGRPAVLGEILGGAGWCGGRAHEVVIPLKAAEPVRWPALPSPTAARTVGRGRGQSPAASRVVLASLYGDIRRQDTILARHVPELLDRLGSPRWWFVRFRDPEQHLRLRFALPEPEAFGSVARTVSTWADELNTAGLLREIRYPTSYPETGRWGSQAAWDAAEDVFRADSHALLTQLRQTARPGARALATAHMISIAGAFQGDTVRGMRWLIDHVPAAAPAPIPRHEFNEAVRLADPRPSWGALRSEPGGPAIADAWARRDLALAAYRLHLPGPHTAGIDPDAVLGSLLHCHFVRAVRIDFAEEALCTYLARAAALAWIARTTGSLK</sequence>
<evidence type="ECO:0000259" key="1">
    <source>
        <dbReference type="Pfam" id="PF04738"/>
    </source>
</evidence>
<dbReference type="EMBL" id="BMVX01000047">
    <property type="protein sequence ID" value="GGZ98110.1"/>
    <property type="molecule type" value="Genomic_DNA"/>
</dbReference>
<protein>
    <recommendedName>
        <fullName evidence="5">Lantibiotic dehydratase</fullName>
    </recommendedName>
</protein>
<accession>A0A918RK63</accession>
<evidence type="ECO:0008006" key="5">
    <source>
        <dbReference type="Google" id="ProtNLM"/>
    </source>
</evidence>
<dbReference type="InterPro" id="IPR006827">
    <property type="entry name" value="Lant_deHydtase_N"/>
</dbReference>
<name>A0A918RK63_9ACTN</name>
<organism evidence="3 4">
    <name type="scientific">Streptomyces subrutilus</name>
    <dbReference type="NCBI Taxonomy" id="36818"/>
    <lineage>
        <taxon>Bacteria</taxon>
        <taxon>Bacillati</taxon>
        <taxon>Actinomycetota</taxon>
        <taxon>Actinomycetes</taxon>
        <taxon>Kitasatosporales</taxon>
        <taxon>Streptomycetaceae</taxon>
        <taxon>Streptomyces</taxon>
    </lineage>
</organism>
<dbReference type="Pfam" id="PF14028">
    <property type="entry name" value="Lant_dehydr_C"/>
    <property type="match status" value="1"/>
</dbReference>
<proteinExistence type="predicted"/>